<evidence type="ECO:0000313" key="1">
    <source>
        <dbReference type="EMBL" id="KAI3762451.1"/>
    </source>
</evidence>
<gene>
    <name evidence="1" type="ORF">L1987_52881</name>
</gene>
<comment type="caution">
    <text evidence="1">The sequence shown here is derived from an EMBL/GenBank/DDBJ whole genome shotgun (WGS) entry which is preliminary data.</text>
</comment>
<reference evidence="2" key="1">
    <citation type="journal article" date="2022" name="Mol. Ecol. Resour.">
        <title>The genomes of chicory, endive, great burdock and yacon provide insights into Asteraceae palaeo-polyploidization history and plant inulin production.</title>
        <authorList>
            <person name="Fan W."/>
            <person name="Wang S."/>
            <person name="Wang H."/>
            <person name="Wang A."/>
            <person name="Jiang F."/>
            <person name="Liu H."/>
            <person name="Zhao H."/>
            <person name="Xu D."/>
            <person name="Zhang Y."/>
        </authorList>
    </citation>
    <scope>NUCLEOTIDE SEQUENCE [LARGE SCALE GENOMIC DNA]</scope>
    <source>
        <strain evidence="2">cv. Yunnan</strain>
    </source>
</reference>
<protein>
    <submittedName>
        <fullName evidence="1">Uncharacterized protein</fullName>
    </submittedName>
</protein>
<evidence type="ECO:0000313" key="2">
    <source>
        <dbReference type="Proteomes" id="UP001056120"/>
    </source>
</evidence>
<dbReference type="Proteomes" id="UP001056120">
    <property type="component" value="Linkage Group LG17"/>
</dbReference>
<proteinExistence type="predicted"/>
<keyword evidence="2" id="KW-1185">Reference proteome</keyword>
<reference evidence="1 2" key="2">
    <citation type="journal article" date="2022" name="Mol. Ecol. Resour.">
        <title>The genomes of chicory, endive, great burdock and yacon provide insights into Asteraceae paleo-polyploidization history and plant inulin production.</title>
        <authorList>
            <person name="Fan W."/>
            <person name="Wang S."/>
            <person name="Wang H."/>
            <person name="Wang A."/>
            <person name="Jiang F."/>
            <person name="Liu H."/>
            <person name="Zhao H."/>
            <person name="Xu D."/>
            <person name="Zhang Y."/>
        </authorList>
    </citation>
    <scope>NUCLEOTIDE SEQUENCE [LARGE SCALE GENOMIC DNA]</scope>
    <source>
        <strain evidence="2">cv. Yunnan</strain>
        <tissue evidence="1">Leaves</tissue>
    </source>
</reference>
<dbReference type="EMBL" id="CM042034">
    <property type="protein sequence ID" value="KAI3762451.1"/>
    <property type="molecule type" value="Genomic_DNA"/>
</dbReference>
<accession>A0ACB9EUQ3</accession>
<name>A0ACB9EUQ3_9ASTR</name>
<sequence length="613" mass="69463">MENIQNLSSLFNYDNKIGIPQKPLKLHNVNDYSNWKARFEKHISYADSSLWIPILEGYKHPTYLFLEETVPKPIFKLDEEEKKVYDREKKAHGSITMYLENESTDELISRFYHLQTELKSYDLKYPADELVEKFLDALPPKFDMYTTLLRENPKFYEMTVEEAVRKSSRRRTCGGNHTSFIASESSQHHQSLSRNTTSASSANQSAIAKIVEDHVALFSSCMLAYENFIGGNLTDLETIEEYFNKVDPDDMEDMDIQWNMAMILRRAKRYLIELAGSSLVGTQMPRSDLTNRKLSATNVKTLDISQGNVRRIKHQLRVSPDRARETAQETIKDSIIRKTAIKVKLSGKIEKLKNSRFVVEHYESVVRYVNGLGLGTNAIPPPVSEKFVNGLIDIDLSCLDESSSQDESSNKDDSSSKADSDSDEFFSNEGSENTNSEGVVSEELIGELKVVKNIVTDRDNCILTEPDTVESNDKLKLMLYGGFKTIKTVPDLDDLADSFASKSREPYKRIHKDKWTCFHYGLVGHILMNCPDKNQGKRPVFHQQVVSPRTPSVKQPQKPKVVKTPVKPMVKPKTPSEAKPSVPKWEKQPAKASVSTSGSTQSGEKLVVKLSKP</sequence>
<organism evidence="1 2">
    <name type="scientific">Smallanthus sonchifolius</name>
    <dbReference type="NCBI Taxonomy" id="185202"/>
    <lineage>
        <taxon>Eukaryota</taxon>
        <taxon>Viridiplantae</taxon>
        <taxon>Streptophyta</taxon>
        <taxon>Embryophyta</taxon>
        <taxon>Tracheophyta</taxon>
        <taxon>Spermatophyta</taxon>
        <taxon>Magnoliopsida</taxon>
        <taxon>eudicotyledons</taxon>
        <taxon>Gunneridae</taxon>
        <taxon>Pentapetalae</taxon>
        <taxon>asterids</taxon>
        <taxon>campanulids</taxon>
        <taxon>Asterales</taxon>
        <taxon>Asteraceae</taxon>
        <taxon>Asteroideae</taxon>
        <taxon>Heliantheae alliance</taxon>
        <taxon>Millerieae</taxon>
        <taxon>Smallanthus</taxon>
    </lineage>
</organism>